<sequence>MYSVPMQINRVLLYKEQESAALQIILIKEPLHCKDKGRGMDVHESPTLDLPAIQFVTHLACVQDKAWRLRDVASGGWTEWLYTSSQVKYMSSCID</sequence>
<organism evidence="1">
    <name type="scientific">Thermosporothrix sp. COM3</name>
    <dbReference type="NCBI Taxonomy" id="2490863"/>
    <lineage>
        <taxon>Bacteria</taxon>
        <taxon>Bacillati</taxon>
        <taxon>Chloroflexota</taxon>
        <taxon>Ktedonobacteria</taxon>
        <taxon>Ktedonobacterales</taxon>
        <taxon>Thermosporotrichaceae</taxon>
        <taxon>Thermosporothrix</taxon>
    </lineage>
</organism>
<reference evidence="1" key="1">
    <citation type="submission" date="2018-12" db="EMBL/GenBank/DDBJ databases">
        <title>Novel natural products biosynthetic potential of the class Ktedonobacteria.</title>
        <authorList>
            <person name="Zheng Y."/>
            <person name="Saitou A."/>
            <person name="Wang C.M."/>
            <person name="Toyoda A."/>
            <person name="Minakuchi Y."/>
            <person name="Sekiguchi Y."/>
            <person name="Ueda K."/>
            <person name="Takano H."/>
            <person name="Sakai Y."/>
            <person name="Yokota A."/>
            <person name="Yabe S."/>
        </authorList>
    </citation>
    <scope>NUCLEOTIDE SEQUENCE</scope>
    <source>
        <strain evidence="1">COM3</strain>
    </source>
</reference>
<evidence type="ECO:0000313" key="1">
    <source>
        <dbReference type="EMBL" id="BBH85352.1"/>
    </source>
</evidence>
<dbReference type="AlphaFoldDB" id="A0A455SEG3"/>
<proteinExistence type="predicted"/>
<protein>
    <submittedName>
        <fullName evidence="1">Uncharacterized protein</fullName>
    </submittedName>
</protein>
<accession>A0A455SEG3</accession>
<dbReference type="EMBL" id="AP019376">
    <property type="protein sequence ID" value="BBH85352.1"/>
    <property type="molecule type" value="Genomic_DNA"/>
</dbReference>
<gene>
    <name evidence="1" type="ORF">KTC_01030</name>
</gene>
<name>A0A455SEG3_9CHLR</name>